<reference evidence="2" key="1">
    <citation type="journal article" date="2015" name="Nature">
        <title>Complex archaea that bridge the gap between prokaryotes and eukaryotes.</title>
        <authorList>
            <person name="Spang A."/>
            <person name="Saw J.H."/>
            <person name="Jorgensen S.L."/>
            <person name="Zaremba-Niedzwiedzka K."/>
            <person name="Martijn J."/>
            <person name="Lind A.E."/>
            <person name="van Eijk R."/>
            <person name="Schleper C."/>
            <person name="Guy L."/>
            <person name="Ettema T.J."/>
        </authorList>
    </citation>
    <scope>NUCLEOTIDE SEQUENCE</scope>
</reference>
<dbReference type="InterPro" id="IPR011990">
    <property type="entry name" value="TPR-like_helical_dom_sf"/>
</dbReference>
<comment type="caution">
    <text evidence="2">The sequence shown here is derived from an EMBL/GenBank/DDBJ whole genome shotgun (WGS) entry which is preliminary data.</text>
</comment>
<accession>A0A0F9PRE2</accession>
<keyword evidence="1" id="KW-1133">Transmembrane helix</keyword>
<evidence type="ECO:0000313" key="2">
    <source>
        <dbReference type="EMBL" id="KKN27202.1"/>
    </source>
</evidence>
<dbReference type="SUPFAM" id="SSF48452">
    <property type="entry name" value="TPR-like"/>
    <property type="match status" value="1"/>
</dbReference>
<dbReference type="AlphaFoldDB" id="A0A0F9PRE2"/>
<proteinExistence type="predicted"/>
<name>A0A0F9PRE2_9ZZZZ</name>
<evidence type="ECO:0000256" key="1">
    <source>
        <dbReference type="SAM" id="Phobius"/>
    </source>
</evidence>
<dbReference type="PROSITE" id="PS50005">
    <property type="entry name" value="TPR"/>
    <property type="match status" value="2"/>
</dbReference>
<dbReference type="Gene3D" id="1.25.40.10">
    <property type="entry name" value="Tetratricopeptide repeat domain"/>
    <property type="match status" value="1"/>
</dbReference>
<organism evidence="2">
    <name type="scientific">marine sediment metagenome</name>
    <dbReference type="NCBI Taxonomy" id="412755"/>
    <lineage>
        <taxon>unclassified sequences</taxon>
        <taxon>metagenomes</taxon>
        <taxon>ecological metagenomes</taxon>
    </lineage>
</organism>
<keyword evidence="1" id="KW-0812">Transmembrane</keyword>
<feature type="transmembrane region" description="Helical" evidence="1">
    <location>
        <begin position="101"/>
        <end position="120"/>
    </location>
</feature>
<dbReference type="EMBL" id="LAZR01002658">
    <property type="protein sequence ID" value="KKN27202.1"/>
    <property type="molecule type" value="Genomic_DNA"/>
</dbReference>
<gene>
    <name evidence="2" type="ORF">LCGC14_0866970</name>
</gene>
<dbReference type="Pfam" id="PF13181">
    <property type="entry name" value="TPR_8"/>
    <property type="match status" value="1"/>
</dbReference>
<sequence length="865" mass="102291">MKVGIPIKAWKRILSNFTMLEEYQCAKIFMKTILDYIPKDVEALLHLGKMHTNLEEFDDALLIFKTILKNDSKNISALEEMGRLYGRKKNKRTAIKYYKRALKVSFYFNFTLVMLGMYLIDLGKVKKALKFVKKGLMKNPLSRMFWDICLYEHLWENASFVKMASWHLERITKIPLSDLKNYLHGILFLPDYVTDFVATELKKYGLCIIKKQDDISIVPALSTINEYLSVKFEDGKWDIYIDQEKVSKNEYNLINFDIKKSLESNGYLTFDYFHLIKDYNVVEYEGVCRILNAWYQNYYFTLLLFHEASFPLLEKLYLADDPRAVEVFQECIWTRFNMGEPSVVEYLFKKGYLDYLDEEMINKLEILKIDDKHIKYTISIKRLGFMYSRLIHSDFICEELQDMCIDQIDVDKALALKMGINLPDEIDLAIYLESTPEKVDEKFLYITDNELIALIWEVINEILFNIKVTKTFSVNENLSLKLENNETAVYIDDRLFIICKYLLMNINTRNISEFDNIDSIDEAANRLNTSLENSDPSYYALSPEEEFWGHCSNLQAWAENKYDTRLLHSNLAFPLLKKLHKVGDPLAKKRFKEEIILRILSGYKPVFTYLIEENYLKVFNIEELGVILDELQENPSSDLALFKEYIEFRKGIPKYDKKVIESLLHFFLNVKEGNYELKKFQPSVFSKFELLNGLQFIQDHPEQPIISRSGIKIRILNHKSFELINSPLYNAFTLIQRVVLYLYSYWEKRGGIPEKFMDTGLKDQMGKLFYKLGRDKYELSPDEIYVGEKIQELISRILEGSLSLEDAIKKINHPQNFIRHNKYPIMDKTNHIDYPIEIFDIWWDTEKYFGLEFFFERFTLINTSL</sequence>
<dbReference type="SMART" id="SM00028">
    <property type="entry name" value="TPR"/>
    <property type="match status" value="3"/>
</dbReference>
<dbReference type="InterPro" id="IPR019734">
    <property type="entry name" value="TPR_rpt"/>
</dbReference>
<keyword evidence="1" id="KW-0472">Membrane</keyword>
<protein>
    <submittedName>
        <fullName evidence="2">Uncharacterized protein</fullName>
    </submittedName>
</protein>